<dbReference type="Proteomes" id="UP001595705">
    <property type="component" value="Unassembled WGS sequence"/>
</dbReference>
<feature type="transmembrane region" description="Helical" evidence="1">
    <location>
        <begin position="135"/>
        <end position="156"/>
    </location>
</feature>
<feature type="transmembrane region" description="Helical" evidence="1">
    <location>
        <begin position="103"/>
        <end position="129"/>
    </location>
</feature>
<evidence type="ECO:0000256" key="1">
    <source>
        <dbReference type="SAM" id="Phobius"/>
    </source>
</evidence>
<evidence type="ECO:0000313" key="2">
    <source>
        <dbReference type="EMBL" id="MFC3715036.1"/>
    </source>
</evidence>
<keyword evidence="1" id="KW-0812">Transmembrane</keyword>
<reference evidence="3" key="1">
    <citation type="journal article" date="2019" name="Int. J. Syst. Evol. Microbiol.">
        <title>The Global Catalogue of Microorganisms (GCM) 10K type strain sequencing project: providing services to taxonomists for standard genome sequencing and annotation.</title>
        <authorList>
            <consortium name="The Broad Institute Genomics Platform"/>
            <consortium name="The Broad Institute Genome Sequencing Center for Infectious Disease"/>
            <person name="Wu L."/>
            <person name="Ma J."/>
        </authorList>
    </citation>
    <scope>NUCLEOTIDE SEQUENCE [LARGE SCALE GENOMIC DNA]</scope>
    <source>
        <strain evidence="3">KCTC 42441</strain>
    </source>
</reference>
<keyword evidence="1" id="KW-0472">Membrane</keyword>
<accession>A0ABV7XFU3</accession>
<gene>
    <name evidence="2" type="ORF">ACFONC_02570</name>
</gene>
<keyword evidence="3" id="KW-1185">Reference proteome</keyword>
<feature type="transmembrane region" description="Helical" evidence="1">
    <location>
        <begin position="70"/>
        <end position="91"/>
    </location>
</feature>
<keyword evidence="1" id="KW-1133">Transmembrane helix</keyword>
<evidence type="ECO:0008006" key="4">
    <source>
        <dbReference type="Google" id="ProtNLM"/>
    </source>
</evidence>
<comment type="caution">
    <text evidence="2">The sequence shown here is derived from an EMBL/GenBank/DDBJ whole genome shotgun (WGS) entry which is preliminary data.</text>
</comment>
<sequence length="159" mass="16411">MTAHAAMPVRAGRLSAVASVSLGGLAIGTLDLAFASVFWQSHGVTPARILQSVAAGVLGEASFAGGTTSAMLGACLHYFIATMFVVVYRFAGLRHAGLRRHPVSCGLAYGVLLYLAMNFVVVPLSAAAAPGFGNVPWVASSVAMHVVFGVMCALFTRRA</sequence>
<protein>
    <recommendedName>
        <fullName evidence="4">DUF1440 domain-containing protein</fullName>
    </recommendedName>
</protein>
<dbReference type="RefSeq" id="WP_386742051.1">
    <property type="nucleotide sequence ID" value="NZ_JBHRYA010000001.1"/>
</dbReference>
<dbReference type="EMBL" id="JBHRYA010000001">
    <property type="protein sequence ID" value="MFC3715036.1"/>
    <property type="molecule type" value="Genomic_DNA"/>
</dbReference>
<evidence type="ECO:0000313" key="3">
    <source>
        <dbReference type="Proteomes" id="UP001595705"/>
    </source>
</evidence>
<proteinExistence type="predicted"/>
<name>A0ABV7XFU3_9GAMM</name>
<organism evidence="2 3">
    <name type="scientific">Luteimonas soli</name>
    <dbReference type="NCBI Taxonomy" id="1648966"/>
    <lineage>
        <taxon>Bacteria</taxon>
        <taxon>Pseudomonadati</taxon>
        <taxon>Pseudomonadota</taxon>
        <taxon>Gammaproteobacteria</taxon>
        <taxon>Lysobacterales</taxon>
        <taxon>Lysobacteraceae</taxon>
        <taxon>Luteimonas</taxon>
    </lineage>
</organism>